<feature type="compositionally biased region" description="Low complexity" evidence="1">
    <location>
        <begin position="518"/>
        <end position="535"/>
    </location>
</feature>
<feature type="compositionally biased region" description="Low complexity" evidence="1">
    <location>
        <begin position="1"/>
        <end position="18"/>
    </location>
</feature>
<feature type="region of interest" description="Disordered" evidence="1">
    <location>
        <begin position="1"/>
        <end position="66"/>
    </location>
</feature>
<name>A0A427XUC4_9TREE</name>
<keyword evidence="3" id="KW-1185">Reference proteome</keyword>
<evidence type="ECO:0008006" key="4">
    <source>
        <dbReference type="Google" id="ProtNLM"/>
    </source>
</evidence>
<sequence length="560" mass="60438">MKFGSHTTGTSPTASAPTTSPPPATTHTKSRAVPANSRAAALATQSGDTSTTVSWPVSYRNTLPGQEDDIRQELRRPKAIGGAFELAVDNELLSQCPFEGCGKANLSDATALAVHLYTHRSATICKIRLDNGLLCGVPLHDENGSKHFETVHGMVAVRTVSSLPSSTLYCKAYSVWAVSQAAINEHSAQDLAAILAALTADARAIAFDAVDKSLSSMNVCRYCLQDASIPAHDRVNMFTTSTAWAVHMNKHVLKLHMEDPDARHPCPFPTCPVPATLLCATDLPDHIISRHGITLVYRQRVRHRSLEEKLDGLYLRQLKAVAKALHIKTKTGTTAHLKADVVADILKGAGPTAIEVELRKLPLTAASTPVSAHKAAILGRVPALHSKAHFLLKTKEELTELCATLRISCYNDVADKHGNQGFLAQRLAAHYAGKVQPKGRVSRKRRAAEEAAQADTDTETETHAVEAESASSRKRVAAGDQSSRTYDTPPPPLNQRTFRKSRLGHKPLDPFVQHGEWAASSSLAGPGPSTTAAAAMRDDEDIHEFTNDIPEWDSEPVPDL</sequence>
<evidence type="ECO:0000313" key="2">
    <source>
        <dbReference type="EMBL" id="RSH82448.1"/>
    </source>
</evidence>
<evidence type="ECO:0000313" key="3">
    <source>
        <dbReference type="Proteomes" id="UP000279236"/>
    </source>
</evidence>
<organism evidence="2 3">
    <name type="scientific">Apiotrichum porosum</name>
    <dbReference type="NCBI Taxonomy" id="105984"/>
    <lineage>
        <taxon>Eukaryota</taxon>
        <taxon>Fungi</taxon>
        <taxon>Dikarya</taxon>
        <taxon>Basidiomycota</taxon>
        <taxon>Agaricomycotina</taxon>
        <taxon>Tremellomycetes</taxon>
        <taxon>Trichosporonales</taxon>
        <taxon>Trichosporonaceae</taxon>
        <taxon>Apiotrichum</taxon>
    </lineage>
</organism>
<feature type="compositionally biased region" description="Polar residues" evidence="1">
    <location>
        <begin position="43"/>
        <end position="64"/>
    </location>
</feature>
<evidence type="ECO:0000256" key="1">
    <source>
        <dbReference type="SAM" id="MobiDB-lite"/>
    </source>
</evidence>
<accession>A0A427XUC4</accession>
<gene>
    <name evidence="2" type="ORF">EHS24_007420</name>
</gene>
<reference evidence="2 3" key="1">
    <citation type="submission" date="2018-11" db="EMBL/GenBank/DDBJ databases">
        <title>Genome sequence of Apiotrichum porosum DSM 27194.</title>
        <authorList>
            <person name="Aliyu H."/>
            <person name="Gorte O."/>
            <person name="Ochsenreither K."/>
        </authorList>
    </citation>
    <scope>NUCLEOTIDE SEQUENCE [LARGE SCALE GENOMIC DNA]</scope>
    <source>
        <strain evidence="2 3">DSM 27194</strain>
    </source>
</reference>
<dbReference type="GeneID" id="39591963"/>
<dbReference type="EMBL" id="RSCE01000005">
    <property type="protein sequence ID" value="RSH82448.1"/>
    <property type="molecule type" value="Genomic_DNA"/>
</dbReference>
<comment type="caution">
    <text evidence="2">The sequence shown here is derived from an EMBL/GenBank/DDBJ whole genome shotgun (WGS) entry which is preliminary data.</text>
</comment>
<feature type="region of interest" description="Disordered" evidence="1">
    <location>
        <begin position="434"/>
        <end position="560"/>
    </location>
</feature>
<proteinExistence type="predicted"/>
<feature type="compositionally biased region" description="Acidic residues" evidence="1">
    <location>
        <begin position="550"/>
        <end position="560"/>
    </location>
</feature>
<dbReference type="AlphaFoldDB" id="A0A427XUC4"/>
<protein>
    <recommendedName>
        <fullName evidence="4">C2H2-type domain-containing protein</fullName>
    </recommendedName>
</protein>
<dbReference type="RefSeq" id="XP_028476680.1">
    <property type="nucleotide sequence ID" value="XM_028622787.1"/>
</dbReference>
<dbReference type="Proteomes" id="UP000279236">
    <property type="component" value="Unassembled WGS sequence"/>
</dbReference>